<proteinExistence type="predicted"/>
<name>A0A5B7FJ27_PORTR</name>
<gene>
    <name evidence="2" type="ORF">E2C01_039217</name>
</gene>
<feature type="transmembrane region" description="Helical" evidence="1">
    <location>
        <begin position="300"/>
        <end position="318"/>
    </location>
</feature>
<keyword evidence="1" id="KW-1133">Transmembrane helix</keyword>
<dbReference type="Proteomes" id="UP000324222">
    <property type="component" value="Unassembled WGS sequence"/>
</dbReference>
<dbReference type="PANTHER" id="PTHR10877:SF197">
    <property type="entry name" value="POLYCYSTIC KIDNEY DISEASE PROTEIN 1-LIKE 2"/>
    <property type="match status" value="1"/>
</dbReference>
<accession>A0A5B7FJ27</accession>
<feature type="transmembrane region" description="Helical" evidence="1">
    <location>
        <begin position="466"/>
        <end position="488"/>
    </location>
</feature>
<evidence type="ECO:0000256" key="1">
    <source>
        <dbReference type="SAM" id="Phobius"/>
    </source>
</evidence>
<keyword evidence="1" id="KW-0812">Transmembrane</keyword>
<dbReference type="GO" id="GO:0050982">
    <property type="term" value="P:detection of mechanical stimulus"/>
    <property type="evidence" value="ECO:0007669"/>
    <property type="project" value="TreeGrafter"/>
</dbReference>
<dbReference type="InterPro" id="IPR051223">
    <property type="entry name" value="Polycystin"/>
</dbReference>
<reference evidence="2 3" key="1">
    <citation type="submission" date="2019-05" db="EMBL/GenBank/DDBJ databases">
        <title>Another draft genome of Portunus trituberculatus and its Hox gene families provides insights of decapod evolution.</title>
        <authorList>
            <person name="Jeong J.-H."/>
            <person name="Song I."/>
            <person name="Kim S."/>
            <person name="Choi T."/>
            <person name="Kim D."/>
            <person name="Ryu S."/>
            <person name="Kim W."/>
        </authorList>
    </citation>
    <scope>NUCLEOTIDE SEQUENCE [LARGE SCALE GENOMIC DNA]</scope>
    <source>
        <tissue evidence="2">Muscle</tissue>
    </source>
</reference>
<dbReference type="GO" id="GO:0016020">
    <property type="term" value="C:membrane"/>
    <property type="evidence" value="ECO:0007669"/>
    <property type="project" value="TreeGrafter"/>
</dbReference>
<dbReference type="PANTHER" id="PTHR10877">
    <property type="entry name" value="POLYCYSTIN FAMILY MEMBER"/>
    <property type="match status" value="1"/>
</dbReference>
<dbReference type="GO" id="GO:0005262">
    <property type="term" value="F:calcium channel activity"/>
    <property type="evidence" value="ECO:0007669"/>
    <property type="project" value="TreeGrafter"/>
</dbReference>
<keyword evidence="3" id="KW-1185">Reference proteome</keyword>
<dbReference type="EMBL" id="VSRR010006766">
    <property type="protein sequence ID" value="MPC45517.1"/>
    <property type="molecule type" value="Genomic_DNA"/>
</dbReference>
<feature type="transmembrane region" description="Helical" evidence="1">
    <location>
        <begin position="271"/>
        <end position="293"/>
    </location>
</feature>
<feature type="transmembrane region" description="Helical" evidence="1">
    <location>
        <begin position="20"/>
        <end position="39"/>
    </location>
</feature>
<feature type="transmembrane region" description="Helical" evidence="1">
    <location>
        <begin position="370"/>
        <end position="387"/>
    </location>
</feature>
<comment type="caution">
    <text evidence="2">The sequence shown here is derived from an EMBL/GenBank/DDBJ whole genome shotgun (WGS) entry which is preliminary data.</text>
</comment>
<protein>
    <submittedName>
        <fullName evidence="2">Uncharacterized protein</fullName>
    </submittedName>
</protein>
<evidence type="ECO:0000313" key="2">
    <source>
        <dbReference type="EMBL" id="MPC45517.1"/>
    </source>
</evidence>
<organism evidence="2 3">
    <name type="scientific">Portunus trituberculatus</name>
    <name type="common">Swimming crab</name>
    <name type="synonym">Neptunus trituberculatus</name>
    <dbReference type="NCBI Taxonomy" id="210409"/>
    <lineage>
        <taxon>Eukaryota</taxon>
        <taxon>Metazoa</taxon>
        <taxon>Ecdysozoa</taxon>
        <taxon>Arthropoda</taxon>
        <taxon>Crustacea</taxon>
        <taxon>Multicrustacea</taxon>
        <taxon>Malacostraca</taxon>
        <taxon>Eumalacostraca</taxon>
        <taxon>Eucarida</taxon>
        <taxon>Decapoda</taxon>
        <taxon>Pleocyemata</taxon>
        <taxon>Brachyura</taxon>
        <taxon>Eubrachyura</taxon>
        <taxon>Portunoidea</taxon>
        <taxon>Portunidae</taxon>
        <taxon>Portuninae</taxon>
        <taxon>Portunus</taxon>
    </lineage>
</organism>
<keyword evidence="1" id="KW-0472">Membrane</keyword>
<sequence>MVIKALKKCQAVTLRHHHHLQLVLMSGLYVLTLLALASLPNQTLDAFHQLHHLATCIGVASPSTRLPILGPLRIEHVDAQTIHDIIERTMKFLQDHSLLEAGEPWVKAVGMVAFRQVRNPNLYTSIYSQHCNWTAQDVKDRQINASLVPPAWKYSPTTGLPPMPASWCTVPDGGYYLGLRLRDMASHKLCSAVPIAQVNQCINEMFSLIKEEFDNSGWIDQLTSTITISLTMFDFRHGLTCILTVVGEKLTTSSWNVNLHFSLVYPRGCTLMVWTLVVLVLITALDVFCAQCIRLKKRMLLVALDVVILLVISMRLATHLLEARLLHSTTTKFVDEIRNQPRRSDTEPYGLYEGIEPLVRVEHRINTLETLWMLAVLLKVLSLEWYGTRDATIFFLMFRRALKKSYSALFTIALITVVHALAFHRFFGNQLIEFEFFDNTFSTVAGYAVGIFKHEMFFLKNSSWKVLFLISAFTLVILGSEYVITLFLSTFEAMTEVSEAEANEERSRGFDDGEELDDKMFLRIVKEELERVLADGGLASAVTPS</sequence>
<feature type="transmembrane region" description="Helical" evidence="1">
    <location>
        <begin position="408"/>
        <end position="427"/>
    </location>
</feature>
<evidence type="ECO:0000313" key="3">
    <source>
        <dbReference type="Proteomes" id="UP000324222"/>
    </source>
</evidence>
<dbReference type="AlphaFoldDB" id="A0A5B7FJ27"/>